<feature type="transmembrane region" description="Helical" evidence="7">
    <location>
        <begin position="127"/>
        <end position="154"/>
    </location>
</feature>
<dbReference type="AlphaFoldDB" id="A0A5M4FGZ9"/>
<keyword evidence="3 7" id="KW-1003">Cell membrane</keyword>
<keyword evidence="4 7" id="KW-0812">Transmembrane</keyword>
<comment type="caution">
    <text evidence="7">Lacks conserved residue(s) required for the propagation of feature annotation.</text>
</comment>
<protein>
    <submittedName>
        <fullName evidence="9">DedA family protein</fullName>
    </submittedName>
</protein>
<dbReference type="PANTHER" id="PTHR30353:SF0">
    <property type="entry name" value="TRANSMEMBRANE PROTEIN"/>
    <property type="match status" value="1"/>
</dbReference>
<feature type="domain" description="VTT" evidence="8">
    <location>
        <begin position="40"/>
        <end position="147"/>
    </location>
</feature>
<dbReference type="OrthoDB" id="9796672at2"/>
<keyword evidence="10" id="KW-1185">Reference proteome</keyword>
<dbReference type="GO" id="GO:0005886">
    <property type="term" value="C:plasma membrane"/>
    <property type="evidence" value="ECO:0007669"/>
    <property type="project" value="UniProtKB-SubCell"/>
</dbReference>
<reference evidence="9" key="1">
    <citation type="submission" date="2019-09" db="EMBL/GenBank/DDBJ databases">
        <authorList>
            <person name="Li J."/>
        </authorList>
    </citation>
    <scope>NUCLEOTIDE SEQUENCE [LARGE SCALE GENOMIC DNA]</scope>
    <source>
        <strain evidence="9">JCM 14732</strain>
    </source>
</reference>
<comment type="similarity">
    <text evidence="2 7">Belongs to the DedA family.</text>
</comment>
<evidence type="ECO:0000256" key="6">
    <source>
        <dbReference type="ARBA" id="ARBA00023136"/>
    </source>
</evidence>
<evidence type="ECO:0000256" key="4">
    <source>
        <dbReference type="ARBA" id="ARBA00022692"/>
    </source>
</evidence>
<evidence type="ECO:0000256" key="5">
    <source>
        <dbReference type="ARBA" id="ARBA00022989"/>
    </source>
</evidence>
<dbReference type="InterPro" id="IPR032816">
    <property type="entry name" value="VTT_dom"/>
</dbReference>
<evidence type="ECO:0000313" key="10">
    <source>
        <dbReference type="Proteomes" id="UP000380867"/>
    </source>
</evidence>
<dbReference type="PANTHER" id="PTHR30353">
    <property type="entry name" value="INNER MEMBRANE PROTEIN DEDA-RELATED"/>
    <property type="match status" value="1"/>
</dbReference>
<accession>A0A5M4FGZ9</accession>
<dbReference type="Proteomes" id="UP000380867">
    <property type="component" value="Unassembled WGS sequence"/>
</dbReference>
<evidence type="ECO:0000256" key="7">
    <source>
        <dbReference type="RuleBase" id="RU367016"/>
    </source>
</evidence>
<evidence type="ECO:0000256" key="1">
    <source>
        <dbReference type="ARBA" id="ARBA00004651"/>
    </source>
</evidence>
<evidence type="ECO:0000259" key="8">
    <source>
        <dbReference type="Pfam" id="PF09335"/>
    </source>
</evidence>
<keyword evidence="5 7" id="KW-1133">Transmembrane helix</keyword>
<evidence type="ECO:0000313" key="9">
    <source>
        <dbReference type="EMBL" id="KAA1399446.1"/>
    </source>
</evidence>
<sequence>MVTSLLGFVFALAESGLGLGAILPGEVAISSLATNVDGVLPLLFLGIAVALGASAGDHLGYVIGRLSGPRLRSSRLIARLGLDRWDRASELMQAHGFWAILVSRLLPFVRTVMPAVAGAAHLRYPRFALASVLGAVAWSSVWVGAGAGLAASGLLNNTPLVVATVAGAIVAAVAIRVVRKRRRPAVPADPSALEALGERVPEPTCVG</sequence>
<comment type="subcellular location">
    <subcellularLocation>
        <location evidence="1 7">Cell membrane</location>
        <topology evidence="1 7">Multi-pass membrane protein</topology>
    </subcellularLocation>
</comment>
<evidence type="ECO:0000256" key="3">
    <source>
        <dbReference type="ARBA" id="ARBA00022475"/>
    </source>
</evidence>
<feature type="transmembrane region" description="Helical" evidence="7">
    <location>
        <begin position="39"/>
        <end position="63"/>
    </location>
</feature>
<evidence type="ECO:0000256" key="2">
    <source>
        <dbReference type="ARBA" id="ARBA00010792"/>
    </source>
</evidence>
<feature type="transmembrane region" description="Helical" evidence="7">
    <location>
        <begin position="160"/>
        <end position="178"/>
    </location>
</feature>
<dbReference type="InterPro" id="IPR032818">
    <property type="entry name" value="DedA-like"/>
</dbReference>
<comment type="caution">
    <text evidence="9">The sequence shown here is derived from an EMBL/GenBank/DDBJ whole genome shotgun (WGS) entry which is preliminary data.</text>
</comment>
<dbReference type="RefSeq" id="WP_149687588.1">
    <property type="nucleotide sequence ID" value="NZ_SDPQ02000001.1"/>
</dbReference>
<name>A0A5M4FGZ9_9ACTN</name>
<dbReference type="Pfam" id="PF09335">
    <property type="entry name" value="VTT_dom"/>
    <property type="match status" value="1"/>
</dbReference>
<keyword evidence="6 7" id="KW-0472">Membrane</keyword>
<proteinExistence type="inferred from homology"/>
<gene>
    <name evidence="9" type="ORF">ESP70_001345</name>
</gene>
<organism evidence="9 10">
    <name type="scientific">Aeromicrobium ginsengisoli</name>
    <dbReference type="NCBI Taxonomy" id="363867"/>
    <lineage>
        <taxon>Bacteria</taxon>
        <taxon>Bacillati</taxon>
        <taxon>Actinomycetota</taxon>
        <taxon>Actinomycetes</taxon>
        <taxon>Propionibacteriales</taxon>
        <taxon>Nocardioidaceae</taxon>
        <taxon>Aeromicrobium</taxon>
    </lineage>
</organism>
<dbReference type="EMBL" id="SDPQ02000001">
    <property type="protein sequence ID" value="KAA1399446.1"/>
    <property type="molecule type" value="Genomic_DNA"/>
</dbReference>